<name>A0A9P7UHW3_9PEZI</name>
<gene>
    <name evidence="3" type="ORF">JMJ77_012713</name>
</gene>
<dbReference type="Proteomes" id="UP000699042">
    <property type="component" value="Unassembled WGS sequence"/>
</dbReference>
<dbReference type="EMBL" id="JAESDN010000005">
    <property type="protein sequence ID" value="KAG7049955.1"/>
    <property type="molecule type" value="Genomic_DNA"/>
</dbReference>
<dbReference type="InterPro" id="IPR010730">
    <property type="entry name" value="HET"/>
</dbReference>
<feature type="domain" description="Heterokaryon incompatibility" evidence="2">
    <location>
        <begin position="496"/>
        <end position="646"/>
    </location>
</feature>
<dbReference type="PANTHER" id="PTHR33112">
    <property type="entry name" value="DOMAIN PROTEIN, PUTATIVE-RELATED"/>
    <property type="match status" value="1"/>
</dbReference>
<dbReference type="AlphaFoldDB" id="A0A9P7UHW3"/>
<proteinExistence type="predicted"/>
<feature type="region of interest" description="Disordered" evidence="1">
    <location>
        <begin position="887"/>
        <end position="920"/>
    </location>
</feature>
<feature type="region of interest" description="Disordered" evidence="1">
    <location>
        <begin position="115"/>
        <end position="166"/>
    </location>
</feature>
<accession>A0A9P7UHW3</accession>
<keyword evidence="4" id="KW-1185">Reference proteome</keyword>
<sequence>MLHDLMQRTHTLLEGQLMFLLAQYSDWSPSRGGKGSSHRLSYATPNNSNEASLMVDRHHWRSDFLGEATQRATCFMICLDNPSSFNIWFGSRLFVTMAFNFDRFRKKVSTQDSFHVDAGGSSSRPSLEPAGSSSFLSNASNRSKSPDDRPSGSRIHPGSLSKDPSFTTSIRDMVIGDKKPKGNAPASSCKTCSVLGFEEFCQSNTIPTANSWVLDLEDVIKNYRKKKCNFCSLLFEAICAHDPFEHPAIKEHMPQAFIGWSFGEWAESLDWKHKIPWSSQPFGRGRDVIHLELDAKDSQVGDKMGWTTHDPNTVQKDLAFATEVAIANTAVHHAIEQSSKSGDPDTARIFEAVRGVLPAVVTLVNRADNKLPVGISVQTTDAQDGSGVGLFVIGVWGFGCGPKPPLSCLVTFNLRVAASYPVQAAKCSLRYGNIIGSRINVEDDCRSWMIHCLENHLDDCDKPAWACNLPAPAGEHFRLVDVKNERVVRFEKPPRYAALSYVWGKEGKTALNLHVTNLADLSTSINNRDRTVAKTTRDALEATKRLGIDYLWVDSLCIIQKDKNGRDDEPARLSQIHQMDRIFGHAQIVLVAAGGSHADVGLAGVSQSRISGQIASEVIPGVNVLLPVQYPPTYGRWDTRAWTLQEKLLSKRMLVFTENHVSFHCKFGVLREDLPAIQAGNIPPPIAPLAPPKTRQDVLTATKWDGTPVILRSPHFTQYVRILEQYTSRGITDSADVLNGVTGLLNVLGATSNPRGRDINGESLCIPGSTTVRQKESTLYGLPERLLDLALLWQPPASEQVHLVRRHLGKTDRGAFPSWSWAGWEAHPTTSNGYATETHPGVRFEEPFWVSSYNDLCLRKIMAFGPEAEERYRPLITWYKIQEESIQEADSHTKTKRRPVASNKPDHLRSSNVRTQLSNRSSEVDVRSKLSLMPVNSNGLGIVLDVPDVAKGLLDQALKLPTTQTSSAPVGHRGAALPQIPQHLLKAHCLVCVSQVAQFTMHAIDKARTEILWKQKQRPNSRFEIPKENQDMSTGAQDPELEIAKELLITEAEIRGKDDEVAGFVIPTNSKQSIHLKAFDFVLLSESQYWGNEKRVDVNGFPLYNVMMVEWDHGGKTATRVGLGKIQKNAWMAANPALRTVILV</sequence>
<feature type="compositionally biased region" description="Polar residues" evidence="1">
    <location>
        <begin position="910"/>
        <end position="920"/>
    </location>
</feature>
<dbReference type="PANTHER" id="PTHR33112:SF12">
    <property type="entry name" value="HETEROKARYON INCOMPATIBILITY DOMAIN-CONTAINING PROTEIN"/>
    <property type="match status" value="1"/>
</dbReference>
<evidence type="ECO:0000256" key="1">
    <source>
        <dbReference type="SAM" id="MobiDB-lite"/>
    </source>
</evidence>
<evidence type="ECO:0000313" key="3">
    <source>
        <dbReference type="EMBL" id="KAG7049955.1"/>
    </source>
</evidence>
<comment type="caution">
    <text evidence="3">The sequence shown here is derived from an EMBL/GenBank/DDBJ whole genome shotgun (WGS) entry which is preliminary data.</text>
</comment>
<reference evidence="3" key="1">
    <citation type="submission" date="2021-05" db="EMBL/GenBank/DDBJ databases">
        <title>Comparative genomics of three Colletotrichum scovillei strains and genetic complementation revealed genes involved fungal growth and virulence on chili pepper.</title>
        <authorList>
            <person name="Hsieh D.-K."/>
            <person name="Chuang S.-C."/>
            <person name="Chen C.-Y."/>
            <person name="Chao Y.-T."/>
            <person name="Lu M.-Y.J."/>
            <person name="Lee M.-H."/>
            <person name="Shih M.-C."/>
        </authorList>
    </citation>
    <scope>NUCLEOTIDE SEQUENCE</scope>
    <source>
        <strain evidence="3">Coll-153</strain>
    </source>
</reference>
<evidence type="ECO:0000259" key="2">
    <source>
        <dbReference type="Pfam" id="PF06985"/>
    </source>
</evidence>
<feature type="compositionally biased region" description="Low complexity" evidence="1">
    <location>
        <begin position="132"/>
        <end position="143"/>
    </location>
</feature>
<organism evidence="3 4">
    <name type="scientific">Colletotrichum scovillei</name>
    <dbReference type="NCBI Taxonomy" id="1209932"/>
    <lineage>
        <taxon>Eukaryota</taxon>
        <taxon>Fungi</taxon>
        <taxon>Dikarya</taxon>
        <taxon>Ascomycota</taxon>
        <taxon>Pezizomycotina</taxon>
        <taxon>Sordariomycetes</taxon>
        <taxon>Hypocreomycetidae</taxon>
        <taxon>Glomerellales</taxon>
        <taxon>Glomerellaceae</taxon>
        <taxon>Colletotrichum</taxon>
        <taxon>Colletotrichum acutatum species complex</taxon>
    </lineage>
</organism>
<evidence type="ECO:0000313" key="4">
    <source>
        <dbReference type="Proteomes" id="UP000699042"/>
    </source>
</evidence>
<dbReference type="Pfam" id="PF06985">
    <property type="entry name" value="HET"/>
    <property type="match status" value="1"/>
</dbReference>
<protein>
    <submittedName>
        <fullName evidence="3">HET-domain-containing protein</fullName>
    </submittedName>
</protein>